<dbReference type="InterPro" id="IPR011075">
    <property type="entry name" value="TetR_C"/>
</dbReference>
<comment type="caution">
    <text evidence="4">The sequence shown here is derived from an EMBL/GenBank/DDBJ whole genome shotgun (WGS) entry which is preliminary data.</text>
</comment>
<dbReference type="EMBL" id="JACHVU010000002">
    <property type="protein sequence ID" value="MBB2989698.1"/>
    <property type="molecule type" value="Genomic_DNA"/>
</dbReference>
<dbReference type="AlphaFoldDB" id="A0A839Q007"/>
<dbReference type="SUPFAM" id="SSF48498">
    <property type="entry name" value="Tetracyclin repressor-like, C-terminal domain"/>
    <property type="match status" value="1"/>
</dbReference>
<evidence type="ECO:0000313" key="5">
    <source>
        <dbReference type="Proteomes" id="UP000550501"/>
    </source>
</evidence>
<dbReference type="RefSeq" id="WP_183466968.1">
    <property type="nucleotide sequence ID" value="NZ_JACHVU010000002.1"/>
</dbReference>
<keyword evidence="2" id="KW-0804">Transcription</keyword>
<dbReference type="Gene3D" id="1.10.357.10">
    <property type="entry name" value="Tetracycline Repressor, domain 2"/>
    <property type="match status" value="1"/>
</dbReference>
<dbReference type="Pfam" id="PF16859">
    <property type="entry name" value="TetR_C_11"/>
    <property type="match status" value="1"/>
</dbReference>
<name>A0A839Q007_MYCIR</name>
<accession>A0A839Q007</accession>
<dbReference type="SUPFAM" id="SSF46689">
    <property type="entry name" value="Homeodomain-like"/>
    <property type="match status" value="1"/>
</dbReference>
<keyword evidence="5" id="KW-1185">Reference proteome</keyword>
<evidence type="ECO:0000313" key="4">
    <source>
        <dbReference type="EMBL" id="MBB2989698.1"/>
    </source>
</evidence>
<keyword evidence="1" id="KW-0805">Transcription regulation</keyword>
<dbReference type="InterPro" id="IPR036271">
    <property type="entry name" value="Tet_transcr_reg_TetR-rel_C_sf"/>
</dbReference>
<feature type="domain" description="Tetracyclin repressor-like C-terminal" evidence="3">
    <location>
        <begin position="72"/>
        <end position="182"/>
    </location>
</feature>
<sequence>MTVEHSLADDDRHRIVAAVHDELARWGIDRFDAGAMADRHGLDLAVIRQHWPDPEDLILDALAQRPGYDTPLPDTGSLRTDLFALAQRMAGMVTSEEGRKLHGGHLIADTHIASVGVRRTAWRTRASSLGRVFDQARRRGELREDVDHATALELLFAPINMRALYTGEAVDDAYCETVADLVCRAVSTVDQ</sequence>
<dbReference type="Proteomes" id="UP000550501">
    <property type="component" value="Unassembled WGS sequence"/>
</dbReference>
<proteinExistence type="predicted"/>
<protein>
    <recommendedName>
        <fullName evidence="3">Tetracyclin repressor-like C-terminal domain-containing protein</fullName>
    </recommendedName>
</protein>
<evidence type="ECO:0000256" key="2">
    <source>
        <dbReference type="ARBA" id="ARBA00023163"/>
    </source>
</evidence>
<evidence type="ECO:0000259" key="3">
    <source>
        <dbReference type="Pfam" id="PF16859"/>
    </source>
</evidence>
<evidence type="ECO:0000256" key="1">
    <source>
        <dbReference type="ARBA" id="ARBA00023015"/>
    </source>
</evidence>
<organism evidence="4 5">
    <name type="scientific">Mycolicibacterium iranicum</name>
    <name type="common">Mycobacterium iranicum</name>
    <dbReference type="NCBI Taxonomy" id="912594"/>
    <lineage>
        <taxon>Bacteria</taxon>
        <taxon>Bacillati</taxon>
        <taxon>Actinomycetota</taxon>
        <taxon>Actinomycetes</taxon>
        <taxon>Mycobacteriales</taxon>
        <taxon>Mycobacteriaceae</taxon>
        <taxon>Mycolicibacterium</taxon>
    </lineage>
</organism>
<gene>
    <name evidence="4" type="ORF">FHR72_001161</name>
</gene>
<dbReference type="InterPro" id="IPR009057">
    <property type="entry name" value="Homeodomain-like_sf"/>
</dbReference>
<reference evidence="4 5" key="1">
    <citation type="submission" date="2020-08" db="EMBL/GenBank/DDBJ databases">
        <title>The Agave Microbiome: Exploring the role of microbial communities in plant adaptations to desert environments.</title>
        <authorList>
            <person name="Partida-Martinez L.P."/>
        </authorList>
    </citation>
    <scope>NUCLEOTIDE SEQUENCE [LARGE SCALE GENOMIC DNA]</scope>
    <source>
        <strain evidence="4 5">AT2.18</strain>
    </source>
</reference>